<dbReference type="PANTHER" id="PTHR46552">
    <property type="entry name" value="NADH-UBIQUINONE OXIDOREDUCTASE CHAIN 2"/>
    <property type="match status" value="1"/>
</dbReference>
<protein>
    <recommendedName>
        <fullName evidence="4 17">NADH-ubiquinone oxidoreductase chain 2</fullName>
        <ecNumber evidence="3 17">7.1.1.2</ecNumber>
    </recommendedName>
</protein>
<evidence type="ECO:0000256" key="12">
    <source>
        <dbReference type="ARBA" id="ARBA00023027"/>
    </source>
</evidence>
<evidence type="ECO:0000256" key="5">
    <source>
        <dbReference type="ARBA" id="ARBA00022448"/>
    </source>
</evidence>
<dbReference type="InterPro" id="IPR003917">
    <property type="entry name" value="NADH_UbQ_OxRdtase_chain2"/>
</dbReference>
<dbReference type="PANTHER" id="PTHR46552:SF1">
    <property type="entry name" value="NADH-UBIQUINONE OXIDOREDUCTASE CHAIN 2"/>
    <property type="match status" value="1"/>
</dbReference>
<dbReference type="PRINTS" id="PR01436">
    <property type="entry name" value="NADHDHGNASE2"/>
</dbReference>
<evidence type="ECO:0000256" key="4">
    <source>
        <dbReference type="ARBA" id="ARBA00021008"/>
    </source>
</evidence>
<keyword evidence="15 17" id="KW-0472">Membrane</keyword>
<keyword evidence="13 17" id="KW-0830">Ubiquinone</keyword>
<organism evidence="20">
    <name type="scientific">Heleophryne regis</name>
    <name type="common">Royal ghost frog</name>
    <dbReference type="NCBI Taxonomy" id="143568"/>
    <lineage>
        <taxon>Eukaryota</taxon>
        <taxon>Metazoa</taxon>
        <taxon>Chordata</taxon>
        <taxon>Craniata</taxon>
        <taxon>Vertebrata</taxon>
        <taxon>Euteleostomi</taxon>
        <taxon>Amphibia</taxon>
        <taxon>Batrachia</taxon>
        <taxon>Anura</taxon>
        <taxon>Neobatrachia</taxon>
        <taxon>Hyloidea</taxon>
        <taxon>Heleophrynidae</taxon>
        <taxon>Heleophryne</taxon>
    </lineage>
</organism>
<keyword evidence="9 17" id="KW-1278">Translocase</keyword>
<evidence type="ECO:0000256" key="3">
    <source>
        <dbReference type="ARBA" id="ARBA00012944"/>
    </source>
</evidence>
<feature type="transmembrane region" description="Helical" evidence="17">
    <location>
        <begin position="92"/>
        <end position="115"/>
    </location>
</feature>
<keyword evidence="14 17" id="KW-0496">Mitochondrion</keyword>
<geneLocation type="mitochondrion" evidence="20"/>
<evidence type="ECO:0000256" key="16">
    <source>
        <dbReference type="ARBA" id="ARBA00049551"/>
    </source>
</evidence>
<keyword evidence="11 17" id="KW-1133">Transmembrane helix</keyword>
<feature type="domain" description="NADH dehydrogenase subunit 2 C-terminal" evidence="19">
    <location>
        <begin position="290"/>
        <end position="342"/>
    </location>
</feature>
<keyword evidence="10 17" id="KW-0249">Electron transport</keyword>
<gene>
    <name evidence="20" type="primary">ND2</name>
</gene>
<feature type="transmembrane region" description="Helical" evidence="17">
    <location>
        <begin position="203"/>
        <end position="222"/>
    </location>
</feature>
<dbReference type="GeneID" id="14411420"/>
<dbReference type="CTD" id="4536"/>
<accession>K9JZP6</accession>
<reference evidence="20" key="1">
    <citation type="journal article" date="2012" name="BMC Genomics">
        <title>The origin of modern frogs (Neobatrachia) was accompanied by acceleration in mitochondrial and nuclear substitution rates.</title>
        <authorList>
            <person name="Irisarri I."/>
            <person name="San Mauro D."/>
            <person name="Abascal F."/>
            <person name="Ohler A."/>
            <person name="Vences M."/>
            <person name="Zardoya R."/>
        </authorList>
    </citation>
    <scope>NUCLEOTIDE SEQUENCE</scope>
</reference>
<feature type="transmembrane region" description="Helical" evidence="17">
    <location>
        <begin position="243"/>
        <end position="262"/>
    </location>
</feature>
<comment type="catalytic activity">
    <reaction evidence="16 17">
        <text>a ubiquinone + NADH + 5 H(+)(in) = a ubiquinol + NAD(+) + 4 H(+)(out)</text>
        <dbReference type="Rhea" id="RHEA:29091"/>
        <dbReference type="Rhea" id="RHEA-COMP:9565"/>
        <dbReference type="Rhea" id="RHEA-COMP:9566"/>
        <dbReference type="ChEBI" id="CHEBI:15378"/>
        <dbReference type="ChEBI" id="CHEBI:16389"/>
        <dbReference type="ChEBI" id="CHEBI:17976"/>
        <dbReference type="ChEBI" id="CHEBI:57540"/>
        <dbReference type="ChEBI" id="CHEBI:57945"/>
        <dbReference type="EC" id="7.1.1.2"/>
    </reaction>
</comment>
<dbReference type="InterPro" id="IPR050175">
    <property type="entry name" value="Complex_I_Subunit_2"/>
</dbReference>
<dbReference type="AlphaFoldDB" id="K9JZP6"/>
<feature type="transmembrane region" description="Helical" evidence="17">
    <location>
        <begin position="152"/>
        <end position="171"/>
    </location>
</feature>
<feature type="domain" description="NADH:quinone oxidoreductase/Mrp antiporter transmembrane" evidence="18">
    <location>
        <begin position="23"/>
        <end position="288"/>
    </location>
</feature>
<keyword evidence="5" id="KW-0813">Transport</keyword>
<comment type="function">
    <text evidence="17">Core subunit of the mitochondrial membrane respiratory chain NADH dehydrogenase (Complex I) which catalyzes electron transfer from NADH through the respiratory chain, using ubiquinone as an electron acceptor. Essential for the catalytic activity and assembly of complex I.</text>
</comment>
<feature type="transmembrane region" description="Helical" evidence="17">
    <location>
        <begin position="324"/>
        <end position="345"/>
    </location>
</feature>
<sequence>MTLYPLFIIFSSLAIGTTTTLLSSHWIIAWIGLEINTMAIIPLMIKRAHPRAVEAATKYFITQATASALILFAALLNAWLIGNWAINYNMHMCPSILVTIALAMKLGLAPFHFWLPEVLQGLTLPTGLLLTTWQKIAPLAILFQLAPFINTPLLMSLSVTSILLGGWGGINQTQLRKILAFSSITHLGWMVSTLTLWPPLTLLNFLIYTTITAAVFFTLITLSTTKMTTLTTTSNKNPSLLTFTMILFLSLAGLPPLSGFLLKWLIMNELSKQNLILFIVVILLLTLFSLFFYLRIAYMTITSMSPHASIYSTFWYMFPKPHPSLPILTSFSIALLPATPALCIIL</sequence>
<dbReference type="RefSeq" id="YP_007316780.1">
    <property type="nucleotide sequence ID" value="NC_019998.1"/>
</dbReference>
<comment type="similarity">
    <text evidence="2 17">Belongs to the complex I subunit 2 family.</text>
</comment>
<dbReference type="GO" id="GO:0008137">
    <property type="term" value="F:NADH dehydrogenase (ubiquinone) activity"/>
    <property type="evidence" value="ECO:0007669"/>
    <property type="project" value="UniProtKB-EC"/>
</dbReference>
<evidence type="ECO:0000256" key="8">
    <source>
        <dbReference type="ARBA" id="ARBA00022792"/>
    </source>
</evidence>
<evidence type="ECO:0000256" key="13">
    <source>
        <dbReference type="ARBA" id="ARBA00023075"/>
    </source>
</evidence>
<evidence type="ECO:0000256" key="9">
    <source>
        <dbReference type="ARBA" id="ARBA00022967"/>
    </source>
</evidence>
<dbReference type="GO" id="GO:0006120">
    <property type="term" value="P:mitochondrial electron transport, NADH to ubiquinone"/>
    <property type="evidence" value="ECO:0007669"/>
    <property type="project" value="InterPro"/>
</dbReference>
<keyword evidence="6 17" id="KW-0679">Respiratory chain</keyword>
<comment type="subcellular location">
    <subcellularLocation>
        <location evidence="1 17">Mitochondrion inner membrane</location>
        <topology evidence="1 17">Multi-pass membrane protein</topology>
    </subcellularLocation>
</comment>
<dbReference type="Pfam" id="PF00361">
    <property type="entry name" value="Proton_antipo_M"/>
    <property type="match status" value="1"/>
</dbReference>
<feature type="transmembrane region" description="Helical" evidence="17">
    <location>
        <begin position="274"/>
        <end position="294"/>
    </location>
</feature>
<evidence type="ECO:0000313" key="20">
    <source>
        <dbReference type="EMBL" id="AEC33137.1"/>
    </source>
</evidence>
<evidence type="ECO:0000259" key="18">
    <source>
        <dbReference type="Pfam" id="PF00361"/>
    </source>
</evidence>
<keyword evidence="8 17" id="KW-0999">Mitochondrion inner membrane</keyword>
<keyword evidence="7 17" id="KW-0812">Transmembrane</keyword>
<dbReference type="EC" id="7.1.1.2" evidence="3 17"/>
<keyword evidence="12 17" id="KW-0520">NAD</keyword>
<evidence type="ECO:0000256" key="7">
    <source>
        <dbReference type="ARBA" id="ARBA00022692"/>
    </source>
</evidence>
<evidence type="ECO:0000259" key="19">
    <source>
        <dbReference type="Pfam" id="PF06444"/>
    </source>
</evidence>
<dbReference type="GO" id="GO:0005743">
    <property type="term" value="C:mitochondrial inner membrane"/>
    <property type="evidence" value="ECO:0007669"/>
    <property type="project" value="UniProtKB-SubCell"/>
</dbReference>
<dbReference type="InterPro" id="IPR010933">
    <property type="entry name" value="NADH_DH_su2_C"/>
</dbReference>
<dbReference type="EMBL" id="JF703229">
    <property type="protein sequence ID" value="AEC33137.1"/>
    <property type="molecule type" value="Genomic_DNA"/>
</dbReference>
<evidence type="ECO:0000256" key="14">
    <source>
        <dbReference type="ARBA" id="ARBA00023128"/>
    </source>
</evidence>
<name>K9JZP6_HELRE</name>
<dbReference type="InterPro" id="IPR001750">
    <property type="entry name" value="ND/Mrp_TM"/>
</dbReference>
<evidence type="ECO:0000256" key="6">
    <source>
        <dbReference type="ARBA" id="ARBA00022660"/>
    </source>
</evidence>
<evidence type="ECO:0000256" key="10">
    <source>
        <dbReference type="ARBA" id="ARBA00022982"/>
    </source>
</evidence>
<evidence type="ECO:0000256" key="11">
    <source>
        <dbReference type="ARBA" id="ARBA00022989"/>
    </source>
</evidence>
<evidence type="ECO:0000256" key="15">
    <source>
        <dbReference type="ARBA" id="ARBA00023136"/>
    </source>
</evidence>
<evidence type="ECO:0000256" key="2">
    <source>
        <dbReference type="ARBA" id="ARBA00007012"/>
    </source>
</evidence>
<feature type="transmembrane region" description="Helical" evidence="17">
    <location>
        <begin position="66"/>
        <end position="86"/>
    </location>
</feature>
<evidence type="ECO:0000256" key="1">
    <source>
        <dbReference type="ARBA" id="ARBA00004448"/>
    </source>
</evidence>
<evidence type="ECO:0000256" key="17">
    <source>
        <dbReference type="RuleBase" id="RU003403"/>
    </source>
</evidence>
<dbReference type="Pfam" id="PF06444">
    <property type="entry name" value="NADH_dehy_S2_C"/>
    <property type="match status" value="1"/>
</dbReference>
<proteinExistence type="inferred from homology"/>